<dbReference type="InterPro" id="IPR029044">
    <property type="entry name" value="Nucleotide-diphossugar_trans"/>
</dbReference>
<dbReference type="GO" id="GO:0047262">
    <property type="term" value="F:polygalacturonate 4-alpha-galacturonosyltransferase activity"/>
    <property type="evidence" value="ECO:0007669"/>
    <property type="project" value="InterPro"/>
</dbReference>
<dbReference type="GO" id="GO:0045489">
    <property type="term" value="P:pectin biosynthetic process"/>
    <property type="evidence" value="ECO:0007669"/>
    <property type="project" value="UniProtKB-UniPathway"/>
</dbReference>
<dbReference type="EMBL" id="QPKB01000007">
    <property type="protein sequence ID" value="RWR89162.1"/>
    <property type="molecule type" value="Genomic_DNA"/>
</dbReference>
<dbReference type="PANTHER" id="PTHR32116">
    <property type="entry name" value="GALACTURONOSYLTRANSFERASE 4-RELATED"/>
    <property type="match status" value="1"/>
</dbReference>
<comment type="pathway">
    <text evidence="1 4">Glycan metabolism; pectin biosynthesis.</text>
</comment>
<keyword evidence="4" id="KW-0961">Cell wall biogenesis/degradation</keyword>
<comment type="subcellular location">
    <subcellularLocation>
        <location evidence="4">Golgi apparatus membrane</location>
        <topology evidence="4">Single-pass type II membrane protein</topology>
    </subcellularLocation>
</comment>
<keyword evidence="6" id="KW-1185">Reference proteome</keyword>
<keyword evidence="3 4" id="KW-0328">Glycosyltransferase</keyword>
<name>A0A3S4PDZ8_9MAGN</name>
<evidence type="ECO:0000256" key="2">
    <source>
        <dbReference type="ARBA" id="ARBA00006351"/>
    </source>
</evidence>
<protein>
    <recommendedName>
        <fullName evidence="4">Hexosyltransferase</fullName>
        <ecNumber evidence="4">2.4.1.-</ecNumber>
    </recommendedName>
</protein>
<dbReference type="AlphaFoldDB" id="A0A3S4PDZ8"/>
<dbReference type="GO" id="GO:0000139">
    <property type="term" value="C:Golgi membrane"/>
    <property type="evidence" value="ECO:0007669"/>
    <property type="project" value="UniProtKB-SubCell"/>
</dbReference>
<organism evidence="5 6">
    <name type="scientific">Cinnamomum micranthum f. kanehirae</name>
    <dbReference type="NCBI Taxonomy" id="337451"/>
    <lineage>
        <taxon>Eukaryota</taxon>
        <taxon>Viridiplantae</taxon>
        <taxon>Streptophyta</taxon>
        <taxon>Embryophyta</taxon>
        <taxon>Tracheophyta</taxon>
        <taxon>Spermatophyta</taxon>
        <taxon>Magnoliopsida</taxon>
        <taxon>Magnoliidae</taxon>
        <taxon>Laurales</taxon>
        <taxon>Lauraceae</taxon>
        <taxon>Cinnamomum</taxon>
    </lineage>
</organism>
<keyword evidence="4" id="KW-0333">Golgi apparatus</keyword>
<feature type="transmembrane region" description="Helical" evidence="4">
    <location>
        <begin position="38"/>
        <end position="61"/>
    </location>
</feature>
<keyword evidence="4" id="KW-0812">Transmembrane</keyword>
<evidence type="ECO:0000313" key="5">
    <source>
        <dbReference type="EMBL" id="RWR89162.1"/>
    </source>
</evidence>
<evidence type="ECO:0000256" key="4">
    <source>
        <dbReference type="RuleBase" id="RU362027"/>
    </source>
</evidence>
<evidence type="ECO:0000313" key="6">
    <source>
        <dbReference type="Proteomes" id="UP000283530"/>
    </source>
</evidence>
<reference evidence="5 6" key="1">
    <citation type="journal article" date="2019" name="Nat. Plants">
        <title>Stout camphor tree genome fills gaps in understanding of flowering plant genome evolution.</title>
        <authorList>
            <person name="Chaw S.M."/>
            <person name="Liu Y.C."/>
            <person name="Wu Y.W."/>
            <person name="Wang H.Y."/>
            <person name="Lin C.I."/>
            <person name="Wu C.S."/>
            <person name="Ke H.M."/>
            <person name="Chang L.Y."/>
            <person name="Hsu C.Y."/>
            <person name="Yang H.T."/>
            <person name="Sudianto E."/>
            <person name="Hsu M.H."/>
            <person name="Wu K.P."/>
            <person name="Wang L.N."/>
            <person name="Leebens-Mack J.H."/>
            <person name="Tsai I.J."/>
        </authorList>
    </citation>
    <scope>NUCLEOTIDE SEQUENCE [LARGE SCALE GENOMIC DNA]</scope>
    <source>
        <strain evidence="6">cv. Chaw 1501</strain>
        <tissue evidence="5">Young leaves</tissue>
    </source>
</reference>
<gene>
    <name evidence="5" type="ORF">CKAN_01821100</name>
</gene>
<sequence length="530" mass="59739">MHFYISAKRVTISSCSGGCFWEVMKVKGTSRRFSYRSVLPSVLIVGVLLPFIFIRAAFLALDGTSKCSSTFNCIGLGWRLGPGLLRGTDTSKRLGDELARALLEAKEEVNESGGLGDVSSLHSFNDLVADVTSHRHDIKAFAFKTKQMLMKMERKVRAAKLQGSIYRHLASIGVPKSMHCLCLKLAEEYSVNALARSALPPPEFIHRITDTTHRHFAILTDNILAASVVVSSALRNCRQPEKMVFHVVTDKKTYAAMHAWFALHPVSPAVVEVKGLHKYDWPTNVNYGVMEMTEIHRALRDHYYYYGGDYGKLQALRPSCTSLLNYIRIYLPELFPELERIVLLDDDVVVQHDLTPLWELDLNGKVNGAVGMWGGDGESSYCLARTFGEYLNFSNSIISSEFEPDQCAWLYGMNVFDLQAWRRTNITQTYHSWLKHNVDTGFSLWHLGALPPALMAFAGHVQHIDPTWHMAGLGYQLFNADRSKLESAAILHFSGPAKPWLAIGFPELRTLWSRHVNFSNEFITSCRIME</sequence>
<dbReference type="UniPathway" id="UPA00845"/>
<dbReference type="Proteomes" id="UP000283530">
    <property type="component" value="Unassembled WGS sequence"/>
</dbReference>
<keyword evidence="4" id="KW-1133">Transmembrane helix</keyword>
<evidence type="ECO:0000256" key="3">
    <source>
        <dbReference type="ARBA" id="ARBA00022676"/>
    </source>
</evidence>
<keyword evidence="5" id="KW-0808">Transferase</keyword>
<dbReference type="OrthoDB" id="411524at2759"/>
<dbReference type="EC" id="2.4.1.-" evidence="4"/>
<dbReference type="CDD" id="cd06429">
    <property type="entry name" value="GT8_like_1"/>
    <property type="match status" value="1"/>
</dbReference>
<dbReference type="SUPFAM" id="SSF53448">
    <property type="entry name" value="Nucleotide-diphospho-sugar transferases"/>
    <property type="match status" value="1"/>
</dbReference>
<dbReference type="Gene3D" id="3.90.550.10">
    <property type="entry name" value="Spore Coat Polysaccharide Biosynthesis Protein SpsA, Chain A"/>
    <property type="match status" value="1"/>
</dbReference>
<keyword evidence="4" id="KW-0472">Membrane</keyword>
<dbReference type="GO" id="GO:0071555">
    <property type="term" value="P:cell wall organization"/>
    <property type="evidence" value="ECO:0007669"/>
    <property type="project" value="UniProtKB-KW"/>
</dbReference>
<dbReference type="Pfam" id="PF01501">
    <property type="entry name" value="Glyco_transf_8"/>
    <property type="match status" value="1"/>
</dbReference>
<dbReference type="PANTHER" id="PTHR32116:SF30">
    <property type="entry name" value="GALACTURONOSYLTRANSFERASE 15-RELATED"/>
    <property type="match status" value="1"/>
</dbReference>
<evidence type="ECO:0000256" key="1">
    <source>
        <dbReference type="ARBA" id="ARBA00004877"/>
    </source>
</evidence>
<proteinExistence type="inferred from homology"/>
<accession>A0A3S4PDZ8</accession>
<dbReference type="InterPro" id="IPR029993">
    <property type="entry name" value="GAUT"/>
</dbReference>
<dbReference type="InterPro" id="IPR002495">
    <property type="entry name" value="Glyco_trans_8"/>
</dbReference>
<comment type="caution">
    <text evidence="5">The sequence shown here is derived from an EMBL/GenBank/DDBJ whole genome shotgun (WGS) entry which is preliminary data.</text>
</comment>
<comment type="similarity">
    <text evidence="2 4">Belongs to the glycosyltransferase 8 family.</text>
</comment>